<dbReference type="AlphaFoldDB" id="A0A9W4XHG1"/>
<dbReference type="EMBL" id="CAOQHR010000001">
    <property type="protein sequence ID" value="CAI6270534.1"/>
    <property type="molecule type" value="Genomic_DNA"/>
</dbReference>
<reference evidence="1" key="1">
    <citation type="submission" date="2023-01" db="EMBL/GenBank/DDBJ databases">
        <authorList>
            <person name="Van Ghelder C."/>
            <person name="Rancurel C."/>
        </authorList>
    </citation>
    <scope>NUCLEOTIDE SEQUENCE</scope>
    <source>
        <strain evidence="1">CNCM I-4278</strain>
    </source>
</reference>
<dbReference type="Proteomes" id="UP001152607">
    <property type="component" value="Unassembled WGS sequence"/>
</dbReference>
<sequence length="247" mass="27173">MSTSPVCDKSASLSNSNLCAQATPCNPKFGWTDSMLKVLLETLIEKDEEERGGSAECPHSNSLWATVAEACQAAAPNQCQGQPPSFPDLLDRLFGDDAMSSTRVVPPHDTAIGVNHDDVFRPTEIEYEGNGSHADQQDCVVPFSTDDIPIRTASNEFQLFLVAFKEHRGDARVEASTLGKEFCENLQYKAQDLVLYAFDDVLEAERFLVMGPKERLSYVVLTLHNAQSHELITTEELDEALDALCGM</sequence>
<comment type="caution">
    <text evidence="1">The sequence shown here is derived from an EMBL/GenBank/DDBJ whole genome shotgun (WGS) entry which is preliminary data.</text>
</comment>
<gene>
    <name evidence="1" type="ORF">PDIGIT_LOCUS1706</name>
</gene>
<evidence type="ECO:0000313" key="1">
    <source>
        <dbReference type="EMBL" id="CAI6270534.1"/>
    </source>
</evidence>
<keyword evidence="2" id="KW-1185">Reference proteome</keyword>
<accession>A0A9W4XHG1</accession>
<proteinExistence type="predicted"/>
<organism evidence="1 2">
    <name type="scientific">Periconia digitata</name>
    <dbReference type="NCBI Taxonomy" id="1303443"/>
    <lineage>
        <taxon>Eukaryota</taxon>
        <taxon>Fungi</taxon>
        <taxon>Dikarya</taxon>
        <taxon>Ascomycota</taxon>
        <taxon>Pezizomycotina</taxon>
        <taxon>Dothideomycetes</taxon>
        <taxon>Pleosporomycetidae</taxon>
        <taxon>Pleosporales</taxon>
        <taxon>Massarineae</taxon>
        <taxon>Periconiaceae</taxon>
        <taxon>Periconia</taxon>
    </lineage>
</organism>
<evidence type="ECO:0000313" key="2">
    <source>
        <dbReference type="Proteomes" id="UP001152607"/>
    </source>
</evidence>
<protein>
    <submittedName>
        <fullName evidence="1">Uncharacterized protein</fullName>
    </submittedName>
</protein>
<name>A0A9W4XHG1_9PLEO</name>